<name>A0A2I1I741_9ACTO</name>
<dbReference type="AlphaFoldDB" id="A0A2I1I741"/>
<organism evidence="1 2">
    <name type="scientific">Schaalia turicensis</name>
    <dbReference type="NCBI Taxonomy" id="131111"/>
    <lineage>
        <taxon>Bacteria</taxon>
        <taxon>Bacillati</taxon>
        <taxon>Actinomycetota</taxon>
        <taxon>Actinomycetes</taxon>
        <taxon>Actinomycetales</taxon>
        <taxon>Actinomycetaceae</taxon>
        <taxon>Schaalia</taxon>
    </lineage>
</organism>
<dbReference type="Proteomes" id="UP000234545">
    <property type="component" value="Unassembled WGS sequence"/>
</dbReference>
<evidence type="ECO:0000313" key="1">
    <source>
        <dbReference type="EMBL" id="PKY66944.1"/>
    </source>
</evidence>
<accession>A0A2I1I741</accession>
<comment type="caution">
    <text evidence="1">The sequence shown here is derived from an EMBL/GenBank/DDBJ whole genome shotgun (WGS) entry which is preliminary data.</text>
</comment>
<dbReference type="RefSeq" id="WP_101627441.1">
    <property type="nucleotide sequence ID" value="NZ_JBQOSN010000001.1"/>
</dbReference>
<protein>
    <submittedName>
        <fullName evidence="1">Transcriptional regulator</fullName>
    </submittedName>
</protein>
<sequence>MTDQTPVYLSRSEFAQRIGVKTGTLARYKIPEPDVIIGSGPRPTFGWLPETIDEWNAHRPGRGNWSKPTI</sequence>
<evidence type="ECO:0000313" key="2">
    <source>
        <dbReference type="Proteomes" id="UP000234545"/>
    </source>
</evidence>
<dbReference type="OrthoDB" id="3634697at2"/>
<gene>
    <name evidence="1" type="ORF">CYJ25_01515</name>
</gene>
<reference evidence="1 2" key="1">
    <citation type="submission" date="2017-12" db="EMBL/GenBank/DDBJ databases">
        <title>Phylogenetic diversity of female urinary microbiome.</title>
        <authorList>
            <person name="Thomas-White K."/>
            <person name="Wolfe A.J."/>
        </authorList>
    </citation>
    <scope>NUCLEOTIDE SEQUENCE [LARGE SCALE GENOMIC DNA]</scope>
    <source>
        <strain evidence="1 2">UMB0250</strain>
    </source>
</reference>
<proteinExistence type="predicted"/>
<dbReference type="EMBL" id="PKKJ01000001">
    <property type="protein sequence ID" value="PKY66944.1"/>
    <property type="molecule type" value="Genomic_DNA"/>
</dbReference>